<evidence type="ECO:0000313" key="1">
    <source>
        <dbReference type="EMBL" id="DAF56575.1"/>
    </source>
</evidence>
<sequence length="36" mass="4210">MTRCIKVFYKTFLRPIKICIRKSMVNTIDTPCTSSN</sequence>
<name>A0A8S5T0V1_9CAUD</name>
<accession>A0A8S5T0V1</accession>
<reference evidence="1" key="1">
    <citation type="journal article" date="2021" name="Proc. Natl. Acad. Sci. U.S.A.">
        <title>A Catalog of Tens of Thousands of Viruses from Human Metagenomes Reveals Hidden Associations with Chronic Diseases.</title>
        <authorList>
            <person name="Tisza M.J."/>
            <person name="Buck C.B."/>
        </authorList>
    </citation>
    <scope>NUCLEOTIDE SEQUENCE</scope>
    <source>
        <strain evidence="1">CtSOv1</strain>
    </source>
</reference>
<protein>
    <submittedName>
        <fullName evidence="1">Uncharacterized protein</fullName>
    </submittedName>
</protein>
<organism evidence="1">
    <name type="scientific">Siphoviridae sp. ctSOv1</name>
    <dbReference type="NCBI Taxonomy" id="2827872"/>
    <lineage>
        <taxon>Viruses</taxon>
        <taxon>Duplodnaviria</taxon>
        <taxon>Heunggongvirae</taxon>
        <taxon>Uroviricota</taxon>
        <taxon>Caudoviricetes</taxon>
    </lineage>
</organism>
<proteinExistence type="predicted"/>
<dbReference type="EMBL" id="BK032719">
    <property type="protein sequence ID" value="DAF56575.1"/>
    <property type="molecule type" value="Genomic_DNA"/>
</dbReference>